<dbReference type="InterPro" id="IPR025326">
    <property type="entry name" value="DUF4232"/>
</dbReference>
<evidence type="ECO:0000256" key="2">
    <source>
        <dbReference type="SAM" id="SignalP"/>
    </source>
</evidence>
<sequence length="164" mass="17570">MWGSLFSALALAASLTQPAIGSAAPPDQTTVPACDGSQLKGEFRDRSSEGGDAYIILRSRNTSTTPCALNGYGDLQLITGAGTYNRTNAVPTAPGPTEIYLAPGDTADKKFHWLLYGCHEFEHVSSAVWVTPPTSTTRYLGRFVFGRVCDGFIEHSAYYPTPTS</sequence>
<proteinExistence type="predicted"/>
<gene>
    <name evidence="4" type="ORF">CLV68_4140</name>
</gene>
<comment type="caution">
    <text evidence="4">The sequence shown here is derived from an EMBL/GenBank/DDBJ whole genome shotgun (WGS) entry which is preliminary data.</text>
</comment>
<protein>
    <submittedName>
        <fullName evidence="4">Uncharacterized protein DUF4232</fullName>
    </submittedName>
</protein>
<feature type="region of interest" description="Disordered" evidence="1">
    <location>
        <begin position="22"/>
        <end position="46"/>
    </location>
</feature>
<dbReference type="EMBL" id="RCDD01000003">
    <property type="protein sequence ID" value="RLK58047.1"/>
    <property type="molecule type" value="Genomic_DNA"/>
</dbReference>
<dbReference type="Pfam" id="PF14016">
    <property type="entry name" value="DUF4232"/>
    <property type="match status" value="1"/>
</dbReference>
<evidence type="ECO:0000313" key="5">
    <source>
        <dbReference type="Proteomes" id="UP000282454"/>
    </source>
</evidence>
<evidence type="ECO:0000313" key="4">
    <source>
        <dbReference type="EMBL" id="RLK58047.1"/>
    </source>
</evidence>
<feature type="domain" description="DUF4232" evidence="3">
    <location>
        <begin position="34"/>
        <end position="133"/>
    </location>
</feature>
<feature type="chain" id="PRO_5019167850" evidence="2">
    <location>
        <begin position="24"/>
        <end position="164"/>
    </location>
</feature>
<feature type="signal peptide" evidence="2">
    <location>
        <begin position="1"/>
        <end position="23"/>
    </location>
</feature>
<evidence type="ECO:0000259" key="3">
    <source>
        <dbReference type="Pfam" id="PF14016"/>
    </source>
</evidence>
<dbReference type="Proteomes" id="UP000282454">
    <property type="component" value="Unassembled WGS sequence"/>
</dbReference>
<keyword evidence="5" id="KW-1185">Reference proteome</keyword>
<keyword evidence="2" id="KW-0732">Signal</keyword>
<accession>A0A421B109</accession>
<dbReference type="AlphaFoldDB" id="A0A421B109"/>
<reference evidence="4 5" key="1">
    <citation type="submission" date="2018-10" db="EMBL/GenBank/DDBJ databases">
        <title>Genomic Encyclopedia of Archaeal and Bacterial Type Strains, Phase II (KMG-II): from individual species to whole genera.</title>
        <authorList>
            <person name="Goeker M."/>
        </authorList>
    </citation>
    <scope>NUCLEOTIDE SEQUENCE [LARGE SCALE GENOMIC DNA]</scope>
    <source>
        <strain evidence="4 5">DSM 45657</strain>
    </source>
</reference>
<organism evidence="4 5">
    <name type="scientific">Actinokineospora cianjurensis</name>
    <dbReference type="NCBI Taxonomy" id="585224"/>
    <lineage>
        <taxon>Bacteria</taxon>
        <taxon>Bacillati</taxon>
        <taxon>Actinomycetota</taxon>
        <taxon>Actinomycetes</taxon>
        <taxon>Pseudonocardiales</taxon>
        <taxon>Pseudonocardiaceae</taxon>
        <taxon>Actinokineospora</taxon>
    </lineage>
</organism>
<name>A0A421B109_9PSEU</name>
<dbReference type="RefSeq" id="WP_170224491.1">
    <property type="nucleotide sequence ID" value="NZ_RCDD01000003.1"/>
</dbReference>
<evidence type="ECO:0000256" key="1">
    <source>
        <dbReference type="SAM" id="MobiDB-lite"/>
    </source>
</evidence>